<reference evidence="1" key="1">
    <citation type="submission" date="2023-12" db="EMBL/GenBank/DDBJ databases">
        <title>Dolosigranulum savutii sp. nov. isolated from human upper respiratory samples collected in Botswana.</title>
        <authorList>
            <person name="Kelly M.S."/>
        </authorList>
    </citation>
    <scope>NUCLEOTIDE SEQUENCE</scope>
    <source>
        <strain evidence="1">MSK312</strain>
    </source>
</reference>
<accession>A0AB74TW51</accession>
<protein>
    <submittedName>
        <fullName evidence="1">Rha family transcriptional regulator</fullName>
    </submittedName>
</protein>
<dbReference type="InterPro" id="IPR014054">
    <property type="entry name" value="Phage_regulatory_Rha"/>
</dbReference>
<gene>
    <name evidence="1" type="ORF">VUQ09_03230</name>
</gene>
<organism evidence="1">
    <name type="scientific">Dolosigranulum savutiense</name>
    <dbReference type="NCBI Taxonomy" id="3110288"/>
    <lineage>
        <taxon>Bacteria</taxon>
        <taxon>Bacillati</taxon>
        <taxon>Bacillota</taxon>
        <taxon>Bacilli</taxon>
        <taxon>Lactobacillales</taxon>
        <taxon>Carnobacteriaceae</taxon>
        <taxon>Dolosigranulum</taxon>
    </lineage>
</organism>
<dbReference type="EMBL" id="CP142434">
    <property type="protein sequence ID" value="XBC48418.1"/>
    <property type="molecule type" value="Genomic_DNA"/>
</dbReference>
<evidence type="ECO:0000313" key="1">
    <source>
        <dbReference type="EMBL" id="XBC48418.1"/>
    </source>
</evidence>
<dbReference type="Pfam" id="PF09669">
    <property type="entry name" value="Phage_pRha"/>
    <property type="match status" value="1"/>
</dbReference>
<name>A0AB74TW51_9LACT</name>
<proteinExistence type="predicted"/>
<dbReference type="RefSeq" id="WP_347298409.1">
    <property type="nucleotide sequence ID" value="NZ_CP142434.1"/>
</dbReference>
<dbReference type="AlphaFoldDB" id="A0AB74TW51"/>
<sequence>MLAFIDNQVTGQVYTLSTVIAEYAEIEHHSVTRMIRNHKEDLEEFGLIAFEIHKITDQAGNAMKGRPRKSYKLNEQQATLLITWLDNTEPVRAFKKALVRAF</sequence>